<feature type="domain" description="AP2-like integrase N-terminal" evidence="1">
    <location>
        <begin position="11"/>
        <end position="53"/>
    </location>
</feature>
<keyword evidence="2" id="KW-0238">DNA-binding</keyword>
<dbReference type="Pfam" id="PF14657">
    <property type="entry name" value="Arm-DNA-bind_4"/>
    <property type="match status" value="1"/>
</dbReference>
<accession>A0ABW4W8E9</accession>
<gene>
    <name evidence="2" type="ORF">ACFSJF_20335</name>
</gene>
<reference evidence="3" key="1">
    <citation type="journal article" date="2019" name="Int. J. Syst. Evol. Microbiol.">
        <title>The Global Catalogue of Microorganisms (GCM) 10K type strain sequencing project: providing services to taxonomists for standard genome sequencing and annotation.</title>
        <authorList>
            <consortium name="The Broad Institute Genomics Platform"/>
            <consortium name="The Broad Institute Genome Sequencing Center for Infectious Disease"/>
            <person name="Wu L."/>
            <person name="Ma J."/>
        </authorList>
    </citation>
    <scope>NUCLEOTIDE SEQUENCE [LARGE SCALE GENOMIC DNA]</scope>
    <source>
        <strain evidence="3">R28</strain>
    </source>
</reference>
<evidence type="ECO:0000259" key="1">
    <source>
        <dbReference type="Pfam" id="PF14657"/>
    </source>
</evidence>
<keyword evidence="3" id="KW-1185">Reference proteome</keyword>
<evidence type="ECO:0000313" key="3">
    <source>
        <dbReference type="Proteomes" id="UP001597383"/>
    </source>
</evidence>
<sequence length="79" mass="9098">MASIIKRGSTYQYHISRMVNGKQKPIRKGGFRTKKEAQIAAAEIEMQIAKGTNPVVNNVAFNEYFKNWIELYKAPQYKC</sequence>
<evidence type="ECO:0000313" key="2">
    <source>
        <dbReference type="EMBL" id="MFD2046620.1"/>
    </source>
</evidence>
<proteinExistence type="predicted"/>
<organism evidence="2 3">
    <name type="scientific">Ornithinibacillus salinisoli</name>
    <dbReference type="NCBI Taxonomy" id="1848459"/>
    <lineage>
        <taxon>Bacteria</taxon>
        <taxon>Bacillati</taxon>
        <taxon>Bacillota</taxon>
        <taxon>Bacilli</taxon>
        <taxon>Bacillales</taxon>
        <taxon>Bacillaceae</taxon>
        <taxon>Ornithinibacillus</taxon>
    </lineage>
</organism>
<dbReference type="GO" id="GO:0003677">
    <property type="term" value="F:DNA binding"/>
    <property type="evidence" value="ECO:0007669"/>
    <property type="project" value="UniProtKB-KW"/>
</dbReference>
<comment type="caution">
    <text evidence="2">The sequence shown here is derived from an EMBL/GenBank/DDBJ whole genome shotgun (WGS) entry which is preliminary data.</text>
</comment>
<dbReference type="Proteomes" id="UP001597383">
    <property type="component" value="Unassembled WGS sequence"/>
</dbReference>
<protein>
    <submittedName>
        <fullName evidence="2">Arm DNA-binding domain-containing protein</fullName>
    </submittedName>
</protein>
<name>A0ABW4W8E9_9BACI</name>
<dbReference type="EMBL" id="JBHUHQ010000040">
    <property type="protein sequence ID" value="MFD2046620.1"/>
    <property type="molecule type" value="Genomic_DNA"/>
</dbReference>
<dbReference type="InterPro" id="IPR028259">
    <property type="entry name" value="AP2-like_int_N"/>
</dbReference>
<dbReference type="RefSeq" id="WP_377558668.1">
    <property type="nucleotide sequence ID" value="NZ_JBHUHQ010000040.1"/>
</dbReference>